<name>A0A0B7A7X3_9EUPU</name>
<evidence type="ECO:0000313" key="1">
    <source>
        <dbReference type="EMBL" id="CEK76070.1"/>
    </source>
</evidence>
<gene>
    <name evidence="1" type="primary">ORF98290</name>
</gene>
<sequence>AINVESAVQDKVYTSHAKPRKETNINHGSDQKKLKQTSNKAVEQIISQRTEEFQRSQAETAATIQYLAQQRQEIMKARNRLQEKFDMFQSLPSSVAGNEVIMKPSSRHAHTYRSYQSSESYVHKLINNIPNAVDRIWSLSLISVPEKIFIKITCLKENHMLVNGE</sequence>
<proteinExistence type="predicted"/>
<dbReference type="AlphaFoldDB" id="A0A0B7A7X3"/>
<reference evidence="1" key="1">
    <citation type="submission" date="2014-12" db="EMBL/GenBank/DDBJ databases">
        <title>Insight into the proteome of Arion vulgaris.</title>
        <authorList>
            <person name="Aradska J."/>
            <person name="Bulat T."/>
            <person name="Smidak R."/>
            <person name="Sarate P."/>
            <person name="Gangsoo J."/>
            <person name="Sialana F."/>
            <person name="Bilban M."/>
            <person name="Lubec G."/>
        </authorList>
    </citation>
    <scope>NUCLEOTIDE SEQUENCE</scope>
    <source>
        <tissue evidence="1">Skin</tissue>
    </source>
</reference>
<organism evidence="1">
    <name type="scientific">Arion vulgaris</name>
    <dbReference type="NCBI Taxonomy" id="1028688"/>
    <lineage>
        <taxon>Eukaryota</taxon>
        <taxon>Metazoa</taxon>
        <taxon>Spiralia</taxon>
        <taxon>Lophotrochozoa</taxon>
        <taxon>Mollusca</taxon>
        <taxon>Gastropoda</taxon>
        <taxon>Heterobranchia</taxon>
        <taxon>Euthyneura</taxon>
        <taxon>Panpulmonata</taxon>
        <taxon>Eupulmonata</taxon>
        <taxon>Stylommatophora</taxon>
        <taxon>Helicina</taxon>
        <taxon>Arionoidea</taxon>
        <taxon>Arionidae</taxon>
        <taxon>Arion</taxon>
    </lineage>
</organism>
<dbReference type="EMBL" id="HACG01029205">
    <property type="protein sequence ID" value="CEK76070.1"/>
    <property type="molecule type" value="Transcribed_RNA"/>
</dbReference>
<protein>
    <submittedName>
        <fullName evidence="1">Uncharacterized protein</fullName>
    </submittedName>
</protein>
<accession>A0A0B7A7X3</accession>
<feature type="non-terminal residue" evidence="1">
    <location>
        <position position="1"/>
    </location>
</feature>